<name>A0A7S7NXX9_PALFE</name>
<reference evidence="4 5" key="1">
    <citation type="submission" date="2020-10" db="EMBL/GenBank/DDBJ databases">
        <title>Complete genome sequence of Paludibaculum fermentans P105T, a facultatively anaerobic acidobacterium capable of dissimilatory Fe(III) reduction.</title>
        <authorList>
            <person name="Dedysh S.N."/>
            <person name="Beletsky A.V."/>
            <person name="Kulichevskaya I.S."/>
            <person name="Mardanov A.V."/>
            <person name="Ravin N.V."/>
        </authorList>
    </citation>
    <scope>NUCLEOTIDE SEQUENCE [LARGE SCALE GENOMIC DNA]</scope>
    <source>
        <strain evidence="4 5">P105</strain>
    </source>
</reference>
<dbReference type="Pfam" id="PF07589">
    <property type="entry name" value="PEP-CTERM"/>
    <property type="match status" value="1"/>
</dbReference>
<accession>A0A7S7NXX9</accession>
<proteinExistence type="predicted"/>
<keyword evidence="5" id="KW-1185">Reference proteome</keyword>
<evidence type="ECO:0000259" key="3">
    <source>
        <dbReference type="Pfam" id="PF07589"/>
    </source>
</evidence>
<feature type="domain" description="Ice-binding protein C-terminal" evidence="3">
    <location>
        <begin position="342"/>
        <end position="365"/>
    </location>
</feature>
<gene>
    <name evidence="4" type="ORF">IRI77_18400</name>
</gene>
<dbReference type="Gene3D" id="3.40.390.10">
    <property type="entry name" value="Collagenase (Catalytic Domain)"/>
    <property type="match status" value="1"/>
</dbReference>
<feature type="chain" id="PRO_5033018781" evidence="2">
    <location>
        <begin position="26"/>
        <end position="366"/>
    </location>
</feature>
<evidence type="ECO:0000256" key="2">
    <source>
        <dbReference type="SAM" id="SignalP"/>
    </source>
</evidence>
<dbReference type="SUPFAM" id="SSF55486">
    <property type="entry name" value="Metalloproteases ('zincins'), catalytic domain"/>
    <property type="match status" value="1"/>
</dbReference>
<feature type="signal peptide" evidence="2">
    <location>
        <begin position="1"/>
        <end position="25"/>
    </location>
</feature>
<dbReference type="RefSeq" id="WP_194453488.1">
    <property type="nucleotide sequence ID" value="NZ_CP063849.1"/>
</dbReference>
<dbReference type="Proteomes" id="UP000593892">
    <property type="component" value="Chromosome"/>
</dbReference>
<dbReference type="GO" id="GO:0008237">
    <property type="term" value="F:metallopeptidase activity"/>
    <property type="evidence" value="ECO:0007669"/>
    <property type="project" value="InterPro"/>
</dbReference>
<sequence length="366" mass="38831">MIAFARIRPLCVLALLLLAATVASAQKKIKVNFDSTDNYTESDNVKGKAQKSGLTPAQKAIVIKKIQEEYDTALGGGKVKVEEGSGGDAEIIINGGRAPGKNQGKEYGDAGQPGKPGVVHEGEFKNNGFTGDELATAIGESAAHEAGHKFGLKHNKDNPPSKMTEGGKVTTPQRKADSRNFTPSDITTLKKSLGLASAEQKNSFMMADLGVYVGDPNGFLWTPDDTYLNAASSFFSSSITAQFGYITGTGEFVPVGGDQFTDTGMTFLYTAGADLAVQDGANLYTLEQGQGNFTLTSPNPFNPNVFLIADVFLGGGQYHIHLDATNAFDDPDYYTTGGFFTAPEPGTLLLLGSGLMLIFAARLRRK</sequence>
<organism evidence="4 5">
    <name type="scientific">Paludibaculum fermentans</name>
    <dbReference type="NCBI Taxonomy" id="1473598"/>
    <lineage>
        <taxon>Bacteria</taxon>
        <taxon>Pseudomonadati</taxon>
        <taxon>Acidobacteriota</taxon>
        <taxon>Terriglobia</taxon>
        <taxon>Bryobacterales</taxon>
        <taxon>Bryobacteraceae</taxon>
        <taxon>Paludibaculum</taxon>
    </lineage>
</organism>
<feature type="region of interest" description="Disordered" evidence="1">
    <location>
        <begin position="150"/>
        <end position="182"/>
    </location>
</feature>
<dbReference type="InterPro" id="IPR013424">
    <property type="entry name" value="Ice-binding_C"/>
</dbReference>
<dbReference type="AlphaFoldDB" id="A0A7S7NXX9"/>
<keyword evidence="2" id="KW-0732">Signal</keyword>
<evidence type="ECO:0000256" key="1">
    <source>
        <dbReference type="SAM" id="MobiDB-lite"/>
    </source>
</evidence>
<dbReference type="KEGG" id="pfer:IRI77_18400"/>
<dbReference type="NCBIfam" id="TIGR02595">
    <property type="entry name" value="PEP_CTERM"/>
    <property type="match status" value="1"/>
</dbReference>
<protein>
    <submittedName>
        <fullName evidence="4">PEP-CTERM sorting domain-containing protein</fullName>
    </submittedName>
</protein>
<evidence type="ECO:0000313" key="5">
    <source>
        <dbReference type="Proteomes" id="UP000593892"/>
    </source>
</evidence>
<feature type="region of interest" description="Disordered" evidence="1">
    <location>
        <begin position="96"/>
        <end position="115"/>
    </location>
</feature>
<dbReference type="InterPro" id="IPR024079">
    <property type="entry name" value="MetalloPept_cat_dom_sf"/>
</dbReference>
<dbReference type="EMBL" id="CP063849">
    <property type="protein sequence ID" value="QOY91834.1"/>
    <property type="molecule type" value="Genomic_DNA"/>
</dbReference>
<feature type="compositionally biased region" description="Basic and acidic residues" evidence="1">
    <location>
        <begin position="150"/>
        <end position="159"/>
    </location>
</feature>
<evidence type="ECO:0000313" key="4">
    <source>
        <dbReference type="EMBL" id="QOY91834.1"/>
    </source>
</evidence>